<evidence type="ECO:0000256" key="1">
    <source>
        <dbReference type="ARBA" id="ARBA00023186"/>
    </source>
</evidence>
<gene>
    <name evidence="3" type="ORF">ceV_051</name>
</gene>
<name>A0A0N9QPY2_9VIRU</name>
<dbReference type="GO" id="GO:0006457">
    <property type="term" value="P:protein folding"/>
    <property type="evidence" value="ECO:0007669"/>
    <property type="project" value="InterPro"/>
</dbReference>
<dbReference type="InterPro" id="IPR051339">
    <property type="entry name" value="DnaJ_subfamily_B"/>
</dbReference>
<dbReference type="PROSITE" id="PS50076">
    <property type="entry name" value="DNAJ_2"/>
    <property type="match status" value="1"/>
</dbReference>
<sequence length="322" mass="37319">MNIINSENNNETYYSILGVEQNASQEDIKRAYRKLSLNLHPDRNKGDIQKEEQYKKINSAYNTLSDPNERAQYDTNITFNKLNLQDSIFMNMLFNPIDIQSVLSELRNTNFNSNNFSNKNIPIDIFSNLGKNSLFNQGINNYNFDSKPKNINLTIHITLLDAYKGCKKPINIKRWIYENNKEIEQEETIYVDITKGIDNNEIVTIKDKGNRLSHDNKGDIEVKIIIDNESKFERNGIDLIYKRDITLKESLCGFTFDLCYIDGKEFKINNEAGNIIPPDFRKTISNFGITRDNSTGDLIIIFNIIYPKTITEKQIKELSNIL</sequence>
<dbReference type="InterPro" id="IPR018253">
    <property type="entry name" value="DnaJ_domain_CS"/>
</dbReference>
<dbReference type="Pfam" id="PF00226">
    <property type="entry name" value="DnaJ"/>
    <property type="match status" value="1"/>
</dbReference>
<dbReference type="PROSITE" id="PS00636">
    <property type="entry name" value="DNAJ_1"/>
    <property type="match status" value="1"/>
</dbReference>
<dbReference type="InterPro" id="IPR002939">
    <property type="entry name" value="DnaJ_C"/>
</dbReference>
<dbReference type="SMART" id="SM00271">
    <property type="entry name" value="DnaJ"/>
    <property type="match status" value="1"/>
</dbReference>
<organism evidence="3 4">
    <name type="scientific">Chrysochromulina ericina virus CeV-01B</name>
    <dbReference type="NCBI Taxonomy" id="3070830"/>
    <lineage>
        <taxon>Viruses</taxon>
        <taxon>Varidnaviria</taxon>
        <taxon>Bamfordvirae</taxon>
        <taxon>Nucleocytoviricota</taxon>
        <taxon>Megaviricetes</taxon>
        <taxon>Imitervirales</taxon>
        <taxon>Mesomimiviridae</taxon>
        <taxon>Tethysvirus</taxon>
        <taxon>Tethysvirus raunefjordenense</taxon>
    </lineage>
</organism>
<accession>A0A0N9QPY2</accession>
<dbReference type="InterPro" id="IPR001623">
    <property type="entry name" value="DnaJ_domain"/>
</dbReference>
<keyword evidence="4" id="KW-1185">Reference proteome</keyword>
<dbReference type="Pfam" id="PF01556">
    <property type="entry name" value="DnaJ_C"/>
    <property type="match status" value="1"/>
</dbReference>
<dbReference type="InterPro" id="IPR036869">
    <property type="entry name" value="J_dom_sf"/>
</dbReference>
<evidence type="ECO:0000259" key="2">
    <source>
        <dbReference type="PROSITE" id="PS50076"/>
    </source>
</evidence>
<protein>
    <submittedName>
        <fullName evidence="3">Chaperone protein DnaJ</fullName>
    </submittedName>
</protein>
<dbReference type="GO" id="GO:0051087">
    <property type="term" value="F:protein-folding chaperone binding"/>
    <property type="evidence" value="ECO:0007669"/>
    <property type="project" value="TreeGrafter"/>
</dbReference>
<proteinExistence type="predicted"/>
<dbReference type="EMBL" id="KT820662">
    <property type="protein sequence ID" value="ALH22957.1"/>
    <property type="molecule type" value="Genomic_DNA"/>
</dbReference>
<dbReference type="PRINTS" id="PR00625">
    <property type="entry name" value="JDOMAIN"/>
</dbReference>
<dbReference type="PANTHER" id="PTHR24078:SF553">
    <property type="entry name" value="DNAJ HOMOLOG SUBFAMILY B MEMBER 5"/>
    <property type="match status" value="1"/>
</dbReference>
<dbReference type="KEGG" id="vg:26048918"/>
<dbReference type="SUPFAM" id="SSF49493">
    <property type="entry name" value="HSP40/DnaJ peptide-binding domain"/>
    <property type="match status" value="2"/>
</dbReference>
<dbReference type="Proteomes" id="UP000203826">
    <property type="component" value="Segment"/>
</dbReference>
<evidence type="ECO:0000313" key="3">
    <source>
        <dbReference type="EMBL" id="ALH22957.1"/>
    </source>
</evidence>
<dbReference type="InterPro" id="IPR008971">
    <property type="entry name" value="HSP40/DnaJ_pept-bd"/>
</dbReference>
<feature type="domain" description="J" evidence="2">
    <location>
        <begin position="12"/>
        <end position="77"/>
    </location>
</feature>
<keyword evidence="1" id="KW-0143">Chaperone</keyword>
<dbReference type="SUPFAM" id="SSF46565">
    <property type="entry name" value="Chaperone J-domain"/>
    <property type="match status" value="1"/>
</dbReference>
<dbReference type="CDD" id="cd10747">
    <property type="entry name" value="DnaJ_C"/>
    <property type="match status" value="1"/>
</dbReference>
<dbReference type="CDD" id="cd06257">
    <property type="entry name" value="DnaJ"/>
    <property type="match status" value="1"/>
</dbReference>
<dbReference type="Gene3D" id="2.60.260.20">
    <property type="entry name" value="Urease metallochaperone UreE, N-terminal domain"/>
    <property type="match status" value="2"/>
</dbReference>
<dbReference type="OrthoDB" id="9756at10239"/>
<dbReference type="Gene3D" id="1.10.287.110">
    <property type="entry name" value="DnaJ domain"/>
    <property type="match status" value="1"/>
</dbReference>
<dbReference type="PANTHER" id="PTHR24078">
    <property type="entry name" value="DNAJ HOMOLOG SUBFAMILY C MEMBER"/>
    <property type="match status" value="1"/>
</dbReference>
<dbReference type="GO" id="GO:0051082">
    <property type="term" value="F:unfolded protein binding"/>
    <property type="evidence" value="ECO:0007669"/>
    <property type="project" value="InterPro"/>
</dbReference>
<evidence type="ECO:0000313" key="4">
    <source>
        <dbReference type="Proteomes" id="UP000203826"/>
    </source>
</evidence>
<reference evidence="3 4" key="1">
    <citation type="journal article" date="2015" name="Genome Announc.">
        <title>The 474-Kilobase-Pair Complete Genome Sequence of CeV-01B, a Virus Infecting Haptolina (Chrysochromulina) ericina (Prymnesiophyceae).</title>
        <authorList>
            <person name="Gallot-Lavallee L."/>
            <person name="Pagarete A."/>
            <person name="Legendre M."/>
            <person name="Santini S."/>
            <person name="Sandaa R.A."/>
            <person name="Himmelbauer H."/>
            <person name="Ogata H."/>
            <person name="Bratbak G."/>
            <person name="Claverie J.M."/>
        </authorList>
    </citation>
    <scope>NUCLEOTIDE SEQUENCE [LARGE SCALE GENOMIC DNA]</scope>
    <source>
        <strain evidence="3">CeV-01B</strain>
    </source>
</reference>